<keyword evidence="9" id="KW-1185">Reference proteome</keyword>
<proteinExistence type="inferred from homology"/>
<dbReference type="EMBL" id="BJYZ01000019">
    <property type="protein sequence ID" value="GEO40073.1"/>
    <property type="molecule type" value="Genomic_DNA"/>
</dbReference>
<evidence type="ECO:0000256" key="3">
    <source>
        <dbReference type="ARBA" id="ARBA00022741"/>
    </source>
</evidence>
<dbReference type="GO" id="GO:0003872">
    <property type="term" value="F:6-phosphofructokinase activity"/>
    <property type="evidence" value="ECO:0007669"/>
    <property type="project" value="TreeGrafter"/>
</dbReference>
<accession>A0A512DUD4</accession>
<dbReference type="InterPro" id="IPR002173">
    <property type="entry name" value="Carboh/pur_kinase_PfkB_CS"/>
</dbReference>
<evidence type="ECO:0000256" key="4">
    <source>
        <dbReference type="ARBA" id="ARBA00022777"/>
    </source>
</evidence>
<dbReference type="InterPro" id="IPR029056">
    <property type="entry name" value="Ribokinase-like"/>
</dbReference>
<dbReference type="InterPro" id="IPR017583">
    <property type="entry name" value="Tagatose/fructose_Pkinase"/>
</dbReference>
<dbReference type="Pfam" id="PF00294">
    <property type="entry name" value="PfkB"/>
    <property type="match status" value="1"/>
</dbReference>
<keyword evidence="2 6" id="KW-0808">Transferase</keyword>
<dbReference type="PIRSF" id="PIRSF000535">
    <property type="entry name" value="1PFK/6PFK/LacC"/>
    <property type="match status" value="1"/>
</dbReference>
<evidence type="ECO:0000313" key="8">
    <source>
        <dbReference type="EMBL" id="GEO40073.1"/>
    </source>
</evidence>
<dbReference type="CDD" id="cd01164">
    <property type="entry name" value="FruK_PfkB_like"/>
    <property type="match status" value="1"/>
</dbReference>
<evidence type="ECO:0000256" key="5">
    <source>
        <dbReference type="ARBA" id="ARBA00022840"/>
    </source>
</evidence>
<sequence length="308" mass="32776">MKPIVTLTLNPSIDAASNTEIVRPTHKVRTFDERYDPGGGGINVARVINELGGRSLAVYLAGGLTGGVLDTMVKRIGVRHWTVPIAGLTRVSHVVHEISTGKEFRFTPEGPEILEEEWRTCLEQLTMLDFDYLVASGSLPRGVPEDFYRDVAKIAATKGAKFVLDTSGPALKSAFGFGIHLAKPSRSELESLTGKDLKDPDTLVSAARDLVVSGTVEHLVVTMGHEGALLVSGDRVKWLRAPEVEVKSAVGAGDSFVGAMTLGLALGRPLGEAFTLGVAAGTATVTTVGTELCRRQVVEALYETLVQG</sequence>
<dbReference type="SUPFAM" id="SSF53613">
    <property type="entry name" value="Ribokinase-like"/>
    <property type="match status" value="1"/>
</dbReference>
<dbReference type="PROSITE" id="PS00583">
    <property type="entry name" value="PFKB_KINASES_1"/>
    <property type="match status" value="1"/>
</dbReference>
<evidence type="ECO:0000256" key="1">
    <source>
        <dbReference type="ARBA" id="ARBA00010688"/>
    </source>
</evidence>
<dbReference type="Gene3D" id="3.40.1190.20">
    <property type="match status" value="1"/>
</dbReference>
<keyword evidence="3" id="KW-0547">Nucleotide-binding</keyword>
<evidence type="ECO:0000313" key="9">
    <source>
        <dbReference type="Proteomes" id="UP000321523"/>
    </source>
</evidence>
<keyword evidence="5" id="KW-0067">ATP-binding</keyword>
<organism evidence="8 9">
    <name type="scientific">Skermanella aerolata</name>
    <dbReference type="NCBI Taxonomy" id="393310"/>
    <lineage>
        <taxon>Bacteria</taxon>
        <taxon>Pseudomonadati</taxon>
        <taxon>Pseudomonadota</taxon>
        <taxon>Alphaproteobacteria</taxon>
        <taxon>Rhodospirillales</taxon>
        <taxon>Azospirillaceae</taxon>
        <taxon>Skermanella</taxon>
    </lineage>
</organism>
<dbReference type="PANTHER" id="PTHR46566:SF2">
    <property type="entry name" value="ATP-DEPENDENT 6-PHOSPHOFRUCTOKINASE ISOZYME 2"/>
    <property type="match status" value="1"/>
</dbReference>
<dbReference type="InterPro" id="IPR011611">
    <property type="entry name" value="PfkB_dom"/>
</dbReference>
<keyword evidence="4 8" id="KW-0418">Kinase</keyword>
<dbReference type="GO" id="GO:0005829">
    <property type="term" value="C:cytosol"/>
    <property type="evidence" value="ECO:0007669"/>
    <property type="project" value="TreeGrafter"/>
</dbReference>
<gene>
    <name evidence="8" type="ORF">SAE02_42210</name>
</gene>
<dbReference type="FunFam" id="3.40.1190.20:FF:000001">
    <property type="entry name" value="Phosphofructokinase"/>
    <property type="match status" value="1"/>
</dbReference>
<name>A0A512DUD4_9PROT</name>
<comment type="similarity">
    <text evidence="1 6">Belongs to the carbohydrate kinase PfkB family.</text>
</comment>
<protein>
    <recommendedName>
        <fullName evidence="6">Phosphofructokinase</fullName>
    </recommendedName>
</protein>
<evidence type="ECO:0000256" key="6">
    <source>
        <dbReference type="PIRNR" id="PIRNR000535"/>
    </source>
</evidence>
<dbReference type="OrthoDB" id="9801219at2"/>
<reference evidence="8 9" key="1">
    <citation type="submission" date="2019-07" db="EMBL/GenBank/DDBJ databases">
        <title>Whole genome shotgun sequence of Skermanella aerolata NBRC 106429.</title>
        <authorList>
            <person name="Hosoyama A."/>
            <person name="Uohara A."/>
            <person name="Ohji S."/>
            <person name="Ichikawa N."/>
        </authorList>
    </citation>
    <scope>NUCLEOTIDE SEQUENCE [LARGE SCALE GENOMIC DNA]</scope>
    <source>
        <strain evidence="8 9">NBRC 106429</strain>
    </source>
</reference>
<dbReference type="NCBIfam" id="TIGR03168">
    <property type="entry name" value="1-PFK"/>
    <property type="match status" value="1"/>
</dbReference>
<dbReference type="GO" id="GO:0005524">
    <property type="term" value="F:ATP binding"/>
    <property type="evidence" value="ECO:0007669"/>
    <property type="project" value="UniProtKB-KW"/>
</dbReference>
<evidence type="ECO:0000256" key="2">
    <source>
        <dbReference type="ARBA" id="ARBA00022679"/>
    </source>
</evidence>
<feature type="domain" description="Carbohydrate kinase PfkB" evidence="7">
    <location>
        <begin position="10"/>
        <end position="293"/>
    </location>
</feature>
<dbReference type="AlphaFoldDB" id="A0A512DUD4"/>
<dbReference type="PANTHER" id="PTHR46566">
    <property type="entry name" value="1-PHOSPHOFRUCTOKINASE-RELATED"/>
    <property type="match status" value="1"/>
</dbReference>
<evidence type="ECO:0000259" key="7">
    <source>
        <dbReference type="Pfam" id="PF00294"/>
    </source>
</evidence>
<comment type="caution">
    <text evidence="8">The sequence shown here is derived from an EMBL/GenBank/DDBJ whole genome shotgun (WGS) entry which is preliminary data.</text>
</comment>
<dbReference type="Proteomes" id="UP000321523">
    <property type="component" value="Unassembled WGS sequence"/>
</dbReference>